<dbReference type="GO" id="GO:0016705">
    <property type="term" value="F:oxidoreductase activity, acting on paired donors, with incorporation or reduction of molecular oxygen"/>
    <property type="evidence" value="ECO:0007669"/>
    <property type="project" value="InterPro"/>
</dbReference>
<dbReference type="InterPro" id="IPR036396">
    <property type="entry name" value="Cyt_P450_sf"/>
</dbReference>
<evidence type="ECO:0000256" key="2">
    <source>
        <dbReference type="ARBA" id="ARBA00010617"/>
    </source>
</evidence>
<sequence>MAMSRRTLLQLFLKRTSFSSTLSILPEAIGADYECIHAKQSISAKEQYAKPYADIPGPRELPIIGNAWRFAPIIGQHKIEELDKVMLQLHEVYGKIVKVSGLIGHPDLLFIYDGDEIRNTFRREEILPHRPAMPSLHHYKGELHKDFFGDCPGIIGVHGQKWDNFRSKVQQVMLNANAVKKYVSPLNDIADDFLIHMEGLLDDQRELPGHFLHELYKWALESVCRVSLDTRLGCVSKNPNPESKKIIEAINTFFWTVAEVELRLPVWRFYKTKTFKDYIGALDSFRELCMKHIEIAMSKLNLEQEVNSEHVSIVEQILHETRNPKIAAVLALDLMLVGVDTTSVAISSTMYQLSQNEDKQEKLFNELKQALVDKDSKVTSETLQQLPYLKACIKETLRMYPVVLGNGRSLQSDAVICGYNVPKGVISHILFFLLSPDIQFSFPDVLTLQTHVIFPHYVLSNKESYFPEPSKFIPERWLKNDEQTQNDIHRFVSLPFGYGRRTCIGRRFAEAELAILLSKIFRKYHVKYNYGTMNYRVSPTYIPDKPLKFQLVERDS</sequence>
<dbReference type="CDD" id="cd11054">
    <property type="entry name" value="CYP24A1-like"/>
    <property type="match status" value="1"/>
</dbReference>
<evidence type="ECO:0000313" key="10">
    <source>
        <dbReference type="EMBL" id="CRL06719.1"/>
    </source>
</evidence>
<keyword evidence="3 8" id="KW-0349">Heme</keyword>
<dbReference type="SUPFAM" id="SSF48264">
    <property type="entry name" value="Cytochrome P450"/>
    <property type="match status" value="1"/>
</dbReference>
<name>A0A1J1J2W8_9DIPT</name>
<dbReference type="OrthoDB" id="3945418at2759"/>
<dbReference type="PANTHER" id="PTHR24279:SF120">
    <property type="entry name" value="CYTOCHROME P450"/>
    <property type="match status" value="1"/>
</dbReference>
<gene>
    <name evidence="10" type="ORF">CLUMA_CG019477</name>
</gene>
<dbReference type="STRING" id="568069.A0A1J1J2W8"/>
<dbReference type="PANTHER" id="PTHR24279">
    <property type="entry name" value="CYTOCHROME P450"/>
    <property type="match status" value="1"/>
</dbReference>
<feature type="binding site" description="axial binding residue" evidence="8">
    <location>
        <position position="503"/>
    </location>
    <ligand>
        <name>heme</name>
        <dbReference type="ChEBI" id="CHEBI:30413"/>
    </ligand>
    <ligandPart>
        <name>Fe</name>
        <dbReference type="ChEBI" id="CHEBI:18248"/>
    </ligandPart>
</feature>
<dbReference type="Proteomes" id="UP000183832">
    <property type="component" value="Unassembled WGS sequence"/>
</dbReference>
<dbReference type="InterPro" id="IPR017972">
    <property type="entry name" value="Cyt_P450_CS"/>
</dbReference>
<dbReference type="AlphaFoldDB" id="A0A1J1J2W8"/>
<reference evidence="10 11" key="1">
    <citation type="submission" date="2015-04" db="EMBL/GenBank/DDBJ databases">
        <authorList>
            <person name="Syromyatnikov M.Y."/>
            <person name="Popov V.N."/>
        </authorList>
    </citation>
    <scope>NUCLEOTIDE SEQUENCE [LARGE SCALE GENOMIC DNA]</scope>
</reference>
<dbReference type="Gene3D" id="1.10.630.10">
    <property type="entry name" value="Cytochrome P450"/>
    <property type="match status" value="1"/>
</dbReference>
<dbReference type="InterPro" id="IPR050479">
    <property type="entry name" value="CYP11_CYP27_families"/>
</dbReference>
<dbReference type="Pfam" id="PF00067">
    <property type="entry name" value="p450"/>
    <property type="match status" value="2"/>
</dbReference>
<keyword evidence="11" id="KW-1185">Reference proteome</keyword>
<dbReference type="InterPro" id="IPR002401">
    <property type="entry name" value="Cyt_P450_E_grp-I"/>
</dbReference>
<dbReference type="GO" id="GO:0005506">
    <property type="term" value="F:iron ion binding"/>
    <property type="evidence" value="ECO:0007669"/>
    <property type="project" value="InterPro"/>
</dbReference>
<evidence type="ECO:0000256" key="9">
    <source>
        <dbReference type="RuleBase" id="RU000461"/>
    </source>
</evidence>
<evidence type="ECO:0000256" key="4">
    <source>
        <dbReference type="ARBA" id="ARBA00022723"/>
    </source>
</evidence>
<accession>A0A1J1J2W8</accession>
<comment type="similarity">
    <text evidence="2 9">Belongs to the cytochrome P450 family.</text>
</comment>
<dbReference type="PRINTS" id="PR00385">
    <property type="entry name" value="P450"/>
</dbReference>
<evidence type="ECO:0000256" key="7">
    <source>
        <dbReference type="ARBA" id="ARBA00023033"/>
    </source>
</evidence>
<protein>
    <submittedName>
        <fullName evidence="10">CLUMA_CG019477, isoform A</fullName>
    </submittedName>
</protein>
<keyword evidence="7 9" id="KW-0503">Monooxygenase</keyword>
<dbReference type="PROSITE" id="PS00086">
    <property type="entry name" value="CYTOCHROME_P450"/>
    <property type="match status" value="1"/>
</dbReference>
<evidence type="ECO:0000256" key="5">
    <source>
        <dbReference type="ARBA" id="ARBA00023002"/>
    </source>
</evidence>
<comment type="cofactor">
    <cofactor evidence="1 8">
        <name>heme</name>
        <dbReference type="ChEBI" id="CHEBI:30413"/>
    </cofactor>
</comment>
<evidence type="ECO:0000256" key="1">
    <source>
        <dbReference type="ARBA" id="ARBA00001971"/>
    </source>
</evidence>
<evidence type="ECO:0000256" key="8">
    <source>
        <dbReference type="PIRSR" id="PIRSR602401-1"/>
    </source>
</evidence>
<evidence type="ECO:0000313" key="11">
    <source>
        <dbReference type="Proteomes" id="UP000183832"/>
    </source>
</evidence>
<evidence type="ECO:0000256" key="3">
    <source>
        <dbReference type="ARBA" id="ARBA00022617"/>
    </source>
</evidence>
<dbReference type="PRINTS" id="PR00463">
    <property type="entry name" value="EP450I"/>
</dbReference>
<keyword evidence="4 8" id="KW-0479">Metal-binding</keyword>
<dbReference type="InterPro" id="IPR001128">
    <property type="entry name" value="Cyt_P450"/>
</dbReference>
<keyword evidence="6 8" id="KW-0408">Iron</keyword>
<keyword evidence="5 9" id="KW-0560">Oxidoreductase</keyword>
<proteinExistence type="inferred from homology"/>
<evidence type="ECO:0000256" key="6">
    <source>
        <dbReference type="ARBA" id="ARBA00023004"/>
    </source>
</evidence>
<dbReference type="GO" id="GO:0004497">
    <property type="term" value="F:monooxygenase activity"/>
    <property type="evidence" value="ECO:0007669"/>
    <property type="project" value="UniProtKB-KW"/>
</dbReference>
<dbReference type="EMBL" id="CVRI01000067">
    <property type="protein sequence ID" value="CRL06719.1"/>
    <property type="molecule type" value="Genomic_DNA"/>
</dbReference>
<dbReference type="GO" id="GO:0020037">
    <property type="term" value="F:heme binding"/>
    <property type="evidence" value="ECO:0007669"/>
    <property type="project" value="InterPro"/>
</dbReference>
<organism evidence="10 11">
    <name type="scientific">Clunio marinus</name>
    <dbReference type="NCBI Taxonomy" id="568069"/>
    <lineage>
        <taxon>Eukaryota</taxon>
        <taxon>Metazoa</taxon>
        <taxon>Ecdysozoa</taxon>
        <taxon>Arthropoda</taxon>
        <taxon>Hexapoda</taxon>
        <taxon>Insecta</taxon>
        <taxon>Pterygota</taxon>
        <taxon>Neoptera</taxon>
        <taxon>Endopterygota</taxon>
        <taxon>Diptera</taxon>
        <taxon>Nematocera</taxon>
        <taxon>Chironomoidea</taxon>
        <taxon>Chironomidae</taxon>
        <taxon>Clunio</taxon>
    </lineage>
</organism>